<evidence type="ECO:0000256" key="9">
    <source>
        <dbReference type="ARBA" id="ARBA00022792"/>
    </source>
</evidence>
<evidence type="ECO:0000256" key="15">
    <source>
        <dbReference type="ARBA" id="ARBA00032528"/>
    </source>
</evidence>
<gene>
    <name evidence="17" type="ORF">SELMODRAFT_49683</name>
</gene>
<evidence type="ECO:0000256" key="2">
    <source>
        <dbReference type="ARBA" id="ARBA00004443"/>
    </source>
</evidence>
<dbReference type="GO" id="GO:0045271">
    <property type="term" value="C:respiratory chain complex I"/>
    <property type="evidence" value="ECO:0000318"/>
    <property type="project" value="GO_Central"/>
</dbReference>
<dbReference type="STRING" id="88036.D8TDA7"/>
<dbReference type="AlphaFoldDB" id="D8TDA7"/>
<evidence type="ECO:0000256" key="7">
    <source>
        <dbReference type="ARBA" id="ARBA00022553"/>
    </source>
</evidence>
<dbReference type="eggNOG" id="KOG3466">
    <property type="taxonomic scope" value="Eukaryota"/>
</dbReference>
<protein>
    <recommendedName>
        <fullName evidence="5">NADH dehydrogenase [ubiquinone] 1 beta subcomplex subunit 9</fullName>
    </recommendedName>
    <alternativeName>
        <fullName evidence="14">Complex I-B22</fullName>
    </alternativeName>
    <alternativeName>
        <fullName evidence="15">NADH-ubiquinone oxidoreductase B22 subunit</fullName>
    </alternativeName>
</protein>
<keyword evidence="7" id="KW-0597">Phosphoprotein</keyword>
<name>D8TDA7_SELML</name>
<feature type="non-terminal residue" evidence="17">
    <location>
        <position position="1"/>
    </location>
</feature>
<evidence type="ECO:0000256" key="13">
    <source>
        <dbReference type="ARBA" id="ARBA00023136"/>
    </source>
</evidence>
<proteinExistence type="inferred from homology"/>
<comment type="subunit">
    <text evidence="4">Mammalian complex I is composed of 45 different subunits.</text>
</comment>
<evidence type="ECO:0000256" key="3">
    <source>
        <dbReference type="ARBA" id="ARBA00009508"/>
    </source>
</evidence>
<dbReference type="InterPro" id="IPR045292">
    <property type="entry name" value="Complex1_LYR_NDUFB9_LYRM3"/>
</dbReference>
<dbReference type="HOGENOM" id="CLU_108081_1_0_1"/>
<dbReference type="Gramene" id="EFJ05344">
    <property type="protein sequence ID" value="EFJ05344"/>
    <property type="gene ID" value="SELMODRAFT_49683"/>
</dbReference>
<evidence type="ECO:0000256" key="8">
    <source>
        <dbReference type="ARBA" id="ARBA00022660"/>
    </source>
</evidence>
<dbReference type="GO" id="GO:0006120">
    <property type="term" value="P:mitochondrial electron transport, NADH to ubiquinone"/>
    <property type="evidence" value="ECO:0007669"/>
    <property type="project" value="InterPro"/>
</dbReference>
<sequence length="103" mass="12130">ASLAARRDAQRRRVCRLYRKALHHTLDWVIFREPFYKEASKLRARFDVNKDVVDVDAIERLIVKGEAEFKKFQHPEPYAVPWSPEGVTYARNPPLPAEVCIFY</sequence>
<evidence type="ECO:0000256" key="10">
    <source>
        <dbReference type="ARBA" id="ARBA00022982"/>
    </source>
</evidence>
<evidence type="ECO:0000256" key="1">
    <source>
        <dbReference type="ARBA" id="ARBA00002920"/>
    </source>
</evidence>
<evidence type="ECO:0000256" key="12">
    <source>
        <dbReference type="ARBA" id="ARBA00023128"/>
    </source>
</evidence>
<accession>D8TDA7</accession>
<keyword evidence="12" id="KW-0496">Mitochondrion</keyword>
<dbReference type="InterPro" id="IPR008011">
    <property type="entry name" value="Complex1_LYR_dom"/>
</dbReference>
<organism evidence="18">
    <name type="scientific">Selaginella moellendorffii</name>
    <name type="common">Spikemoss</name>
    <dbReference type="NCBI Taxonomy" id="88036"/>
    <lineage>
        <taxon>Eukaryota</taxon>
        <taxon>Viridiplantae</taxon>
        <taxon>Streptophyta</taxon>
        <taxon>Embryophyta</taxon>
        <taxon>Tracheophyta</taxon>
        <taxon>Lycopodiopsida</taxon>
        <taxon>Selaginellales</taxon>
        <taxon>Selaginellaceae</taxon>
        <taxon>Selaginella</taxon>
    </lineage>
</organism>
<dbReference type="PANTHER" id="PTHR12868:SF0">
    <property type="entry name" value="NADH DEHYDROGENASE [UBIQUINONE] 1 BETA SUBCOMPLEX SUBUNIT 9"/>
    <property type="match status" value="1"/>
</dbReference>
<dbReference type="InterPro" id="IPR033034">
    <property type="entry name" value="NDUFB9"/>
</dbReference>
<dbReference type="Pfam" id="PF05347">
    <property type="entry name" value="Complex1_LYR"/>
    <property type="match status" value="1"/>
</dbReference>
<comment type="function">
    <text evidence="1">Accessory subunit of the mitochondrial membrane respiratory chain NADH dehydrogenase (Complex I), that is believed to be not involved in catalysis. Complex I functions in the transfer of electrons from NADH to the respiratory chain. The immediate electron acceptor for the enzyme is believed to be ubiquinone.</text>
</comment>
<evidence type="ECO:0000256" key="4">
    <source>
        <dbReference type="ARBA" id="ARBA00011790"/>
    </source>
</evidence>
<evidence type="ECO:0000256" key="11">
    <source>
        <dbReference type="ARBA" id="ARBA00022990"/>
    </source>
</evidence>
<keyword evidence="13" id="KW-0472">Membrane</keyword>
<evidence type="ECO:0000256" key="14">
    <source>
        <dbReference type="ARBA" id="ARBA00030192"/>
    </source>
</evidence>
<comment type="subcellular location">
    <subcellularLocation>
        <location evidence="2">Mitochondrion inner membrane</location>
        <topology evidence="2">Peripheral membrane protein</topology>
        <orientation evidence="2">Matrix side</orientation>
    </subcellularLocation>
</comment>
<dbReference type="InParanoid" id="D8TDA7"/>
<reference evidence="17 18" key="1">
    <citation type="journal article" date="2011" name="Science">
        <title>The Selaginella genome identifies genetic changes associated with the evolution of vascular plants.</title>
        <authorList>
            <person name="Banks J.A."/>
            <person name="Nishiyama T."/>
            <person name="Hasebe M."/>
            <person name="Bowman J.L."/>
            <person name="Gribskov M."/>
            <person name="dePamphilis C."/>
            <person name="Albert V.A."/>
            <person name="Aono N."/>
            <person name="Aoyama T."/>
            <person name="Ambrose B.A."/>
            <person name="Ashton N.W."/>
            <person name="Axtell M.J."/>
            <person name="Barker E."/>
            <person name="Barker M.S."/>
            <person name="Bennetzen J.L."/>
            <person name="Bonawitz N.D."/>
            <person name="Chapple C."/>
            <person name="Cheng C."/>
            <person name="Correa L.G."/>
            <person name="Dacre M."/>
            <person name="DeBarry J."/>
            <person name="Dreyer I."/>
            <person name="Elias M."/>
            <person name="Engstrom E.M."/>
            <person name="Estelle M."/>
            <person name="Feng L."/>
            <person name="Finet C."/>
            <person name="Floyd S.K."/>
            <person name="Frommer W.B."/>
            <person name="Fujita T."/>
            <person name="Gramzow L."/>
            <person name="Gutensohn M."/>
            <person name="Harholt J."/>
            <person name="Hattori M."/>
            <person name="Heyl A."/>
            <person name="Hirai T."/>
            <person name="Hiwatashi Y."/>
            <person name="Ishikawa M."/>
            <person name="Iwata M."/>
            <person name="Karol K.G."/>
            <person name="Koehler B."/>
            <person name="Kolukisaoglu U."/>
            <person name="Kubo M."/>
            <person name="Kurata T."/>
            <person name="Lalonde S."/>
            <person name="Li K."/>
            <person name="Li Y."/>
            <person name="Litt A."/>
            <person name="Lyons E."/>
            <person name="Manning G."/>
            <person name="Maruyama T."/>
            <person name="Michael T.P."/>
            <person name="Mikami K."/>
            <person name="Miyazaki S."/>
            <person name="Morinaga S."/>
            <person name="Murata T."/>
            <person name="Mueller-Roeber B."/>
            <person name="Nelson D.R."/>
            <person name="Obara M."/>
            <person name="Oguri Y."/>
            <person name="Olmstead R.G."/>
            <person name="Onodera N."/>
            <person name="Petersen B.L."/>
            <person name="Pils B."/>
            <person name="Prigge M."/>
            <person name="Rensing S.A."/>
            <person name="Riano-Pachon D.M."/>
            <person name="Roberts A.W."/>
            <person name="Sato Y."/>
            <person name="Scheller H.V."/>
            <person name="Schulz B."/>
            <person name="Schulz C."/>
            <person name="Shakirov E.V."/>
            <person name="Shibagaki N."/>
            <person name="Shinohara N."/>
            <person name="Shippen D.E."/>
            <person name="Soerensen I."/>
            <person name="Sotooka R."/>
            <person name="Sugimoto N."/>
            <person name="Sugita M."/>
            <person name="Sumikawa N."/>
            <person name="Tanurdzic M."/>
            <person name="Theissen G."/>
            <person name="Ulvskov P."/>
            <person name="Wakazuki S."/>
            <person name="Weng J.K."/>
            <person name="Willats W.W."/>
            <person name="Wipf D."/>
            <person name="Wolf P.G."/>
            <person name="Yang L."/>
            <person name="Zimmer A.D."/>
            <person name="Zhu Q."/>
            <person name="Mitros T."/>
            <person name="Hellsten U."/>
            <person name="Loque D."/>
            <person name="Otillar R."/>
            <person name="Salamov A."/>
            <person name="Schmutz J."/>
            <person name="Shapiro H."/>
            <person name="Lindquist E."/>
            <person name="Lucas S."/>
            <person name="Rokhsar D."/>
            <person name="Grigoriev I.V."/>
        </authorList>
    </citation>
    <scope>NUCLEOTIDE SEQUENCE [LARGE SCALE GENOMIC DNA]</scope>
</reference>
<evidence type="ECO:0000256" key="5">
    <source>
        <dbReference type="ARBA" id="ARBA00018684"/>
    </source>
</evidence>
<feature type="domain" description="Complex 1 LYR protein" evidence="16">
    <location>
        <begin position="12"/>
        <end position="70"/>
    </location>
</feature>
<keyword evidence="18" id="KW-1185">Reference proteome</keyword>
<dbReference type="OMA" id="KWERNAP"/>
<feature type="non-terminal residue" evidence="17">
    <location>
        <position position="103"/>
    </location>
</feature>
<keyword evidence="8" id="KW-0679">Respiratory chain</keyword>
<keyword evidence="6" id="KW-0813">Transport</keyword>
<dbReference type="FunCoup" id="D8TDA7">
    <property type="interactions" value="3692"/>
</dbReference>
<dbReference type="PANTHER" id="PTHR12868">
    <property type="entry name" value="NADH-UBIQUINONE OXIDOREDUCTASE B22 SUBUNIT"/>
    <property type="match status" value="1"/>
</dbReference>
<evidence type="ECO:0000313" key="18">
    <source>
        <dbReference type="Proteomes" id="UP000001514"/>
    </source>
</evidence>
<keyword evidence="10" id="KW-0249">Electron transport</keyword>
<keyword evidence="11" id="KW-0007">Acetylation</keyword>
<dbReference type="EMBL" id="GL377728">
    <property type="protein sequence ID" value="EFJ05344.1"/>
    <property type="molecule type" value="Genomic_DNA"/>
</dbReference>
<evidence type="ECO:0000259" key="16">
    <source>
        <dbReference type="Pfam" id="PF05347"/>
    </source>
</evidence>
<comment type="similarity">
    <text evidence="3">Belongs to the complex I LYR family.</text>
</comment>
<keyword evidence="9" id="KW-0999">Mitochondrion inner membrane</keyword>
<dbReference type="CDD" id="cd20263">
    <property type="entry name" value="Complex1_LYR_NDUFB9_LYRM3"/>
    <property type="match status" value="1"/>
</dbReference>
<dbReference type="GO" id="GO:0005743">
    <property type="term" value="C:mitochondrial inner membrane"/>
    <property type="evidence" value="ECO:0007669"/>
    <property type="project" value="UniProtKB-SubCell"/>
</dbReference>
<dbReference type="Proteomes" id="UP000001514">
    <property type="component" value="Unassembled WGS sequence"/>
</dbReference>
<dbReference type="KEGG" id="smo:SELMODRAFT_49683"/>
<evidence type="ECO:0000256" key="6">
    <source>
        <dbReference type="ARBA" id="ARBA00022448"/>
    </source>
</evidence>
<evidence type="ECO:0000313" key="17">
    <source>
        <dbReference type="EMBL" id="EFJ05344.1"/>
    </source>
</evidence>